<dbReference type="EMBL" id="JANVFT010000027">
    <property type="protein sequence ID" value="KAJ4496559.1"/>
    <property type="molecule type" value="Genomic_DNA"/>
</dbReference>
<dbReference type="Proteomes" id="UP001150217">
    <property type="component" value="Unassembled WGS sequence"/>
</dbReference>
<feature type="compositionally biased region" description="Pro residues" evidence="1">
    <location>
        <begin position="52"/>
        <end position="63"/>
    </location>
</feature>
<name>A0ABQ8VMX0_9AGAR</name>
<reference evidence="3" key="1">
    <citation type="submission" date="2022-08" db="EMBL/GenBank/DDBJ databases">
        <title>A Global Phylogenomic Analysis of the Shiitake Genus Lentinula.</title>
        <authorList>
            <consortium name="DOE Joint Genome Institute"/>
            <person name="Sierra-Patev S."/>
            <person name="Min B."/>
            <person name="Naranjo-Ortiz M."/>
            <person name="Looney B."/>
            <person name="Konkel Z."/>
            <person name="Slot J.C."/>
            <person name="Sakamoto Y."/>
            <person name="Steenwyk J.L."/>
            <person name="Rokas A."/>
            <person name="Carro J."/>
            <person name="Camarero S."/>
            <person name="Ferreira P."/>
            <person name="Molpeceres G."/>
            <person name="Ruiz-Duenas F.J."/>
            <person name="Serrano A."/>
            <person name="Henrissat B."/>
            <person name="Drula E."/>
            <person name="Hughes K.W."/>
            <person name="Mata J.L."/>
            <person name="Ishikawa N.K."/>
            <person name="Vargas-Isla R."/>
            <person name="Ushijima S."/>
            <person name="Smith C.A."/>
            <person name="Ahrendt S."/>
            <person name="Andreopoulos W."/>
            <person name="He G."/>
            <person name="Labutti K."/>
            <person name="Lipzen A."/>
            <person name="Ng V."/>
            <person name="Riley R."/>
            <person name="Sandor L."/>
            <person name="Barry K."/>
            <person name="Martinez A.T."/>
            <person name="Xiao Y."/>
            <person name="Gibbons J.G."/>
            <person name="Terashima K."/>
            <person name="Grigoriev I.V."/>
            <person name="Hibbett D.S."/>
        </authorList>
    </citation>
    <scope>NUCLEOTIDE SEQUENCE</scope>
    <source>
        <strain evidence="3">RHP3577 ss4</strain>
    </source>
</reference>
<protein>
    <submittedName>
        <fullName evidence="3">Uncharacterized protein</fullName>
    </submittedName>
</protein>
<feature type="compositionally biased region" description="Polar residues" evidence="1">
    <location>
        <begin position="78"/>
        <end position="92"/>
    </location>
</feature>
<feature type="region of interest" description="Disordered" evidence="1">
    <location>
        <begin position="19"/>
        <end position="92"/>
    </location>
</feature>
<evidence type="ECO:0000313" key="4">
    <source>
        <dbReference type="Proteomes" id="UP001150217"/>
    </source>
</evidence>
<evidence type="ECO:0000313" key="3">
    <source>
        <dbReference type="EMBL" id="KAJ4496559.1"/>
    </source>
</evidence>
<gene>
    <name evidence="3" type="ORF">C8R41DRAFT_260447</name>
</gene>
<comment type="caution">
    <text evidence="3">The sequence shown here is derived from an EMBL/GenBank/DDBJ whole genome shotgun (WGS) entry which is preliminary data.</text>
</comment>
<keyword evidence="2" id="KW-0732">Signal</keyword>
<evidence type="ECO:0000256" key="1">
    <source>
        <dbReference type="SAM" id="MobiDB-lite"/>
    </source>
</evidence>
<keyword evidence="4" id="KW-1185">Reference proteome</keyword>
<organism evidence="3 4">
    <name type="scientific">Lentinula lateritia</name>
    <dbReference type="NCBI Taxonomy" id="40482"/>
    <lineage>
        <taxon>Eukaryota</taxon>
        <taxon>Fungi</taxon>
        <taxon>Dikarya</taxon>
        <taxon>Basidiomycota</taxon>
        <taxon>Agaricomycotina</taxon>
        <taxon>Agaricomycetes</taxon>
        <taxon>Agaricomycetidae</taxon>
        <taxon>Agaricales</taxon>
        <taxon>Marasmiineae</taxon>
        <taxon>Omphalotaceae</taxon>
        <taxon>Lentinula</taxon>
    </lineage>
</organism>
<proteinExistence type="predicted"/>
<sequence length="202" mass="22405">MRVFDILFPLITLTVRAAASSNSPPPSLLSDPNSYELSHVGAAPPSYSDMPHSPPPVYQPPPSYEHHREDPIYPPQSGDPNRPSSHLMQTYPNSVDHSMRNGTADLELGSLVRQVDYNRRFGQCVCAVIGLAMVGVIAGVTATSKHSRSLTDNHSNKKCDCPKANQTSNVNLEDVHSQEPTRCKRGAARMSYRRRIRNWNDE</sequence>
<feature type="chain" id="PRO_5045868470" evidence="2">
    <location>
        <begin position="20"/>
        <end position="202"/>
    </location>
</feature>
<accession>A0ABQ8VMX0</accession>
<feature type="signal peptide" evidence="2">
    <location>
        <begin position="1"/>
        <end position="19"/>
    </location>
</feature>
<evidence type="ECO:0000256" key="2">
    <source>
        <dbReference type="SAM" id="SignalP"/>
    </source>
</evidence>